<evidence type="ECO:0000256" key="2">
    <source>
        <dbReference type="ARBA" id="ARBA00022801"/>
    </source>
</evidence>
<reference evidence="6" key="1">
    <citation type="submission" date="2022-11" db="UniProtKB">
        <authorList>
            <consortium name="WormBaseParasite"/>
        </authorList>
    </citation>
    <scope>IDENTIFICATION</scope>
</reference>
<evidence type="ECO:0000256" key="4">
    <source>
        <dbReference type="RuleBase" id="RU003690"/>
    </source>
</evidence>
<dbReference type="WBParaSite" id="ACRNAN_scaffold11544.g9960.t1">
    <property type="protein sequence ID" value="ACRNAN_scaffold11544.g9960.t1"/>
    <property type="gene ID" value="ACRNAN_scaffold11544.g9960"/>
</dbReference>
<evidence type="ECO:0000256" key="1">
    <source>
        <dbReference type="ARBA" id="ARBA00010838"/>
    </source>
</evidence>
<proteinExistence type="inferred from homology"/>
<dbReference type="PANTHER" id="PTHR10353:SF36">
    <property type="entry name" value="LP05116P"/>
    <property type="match status" value="1"/>
</dbReference>
<dbReference type="PRINTS" id="PR00131">
    <property type="entry name" value="GLHYDRLASE1"/>
</dbReference>
<dbReference type="SUPFAM" id="SSF51445">
    <property type="entry name" value="(Trans)glycosidases"/>
    <property type="match status" value="1"/>
</dbReference>
<sequence>MDRGGFLNREIIEHFGEYARFCYQTFGNKVKKWITFNEPTFVIQAGYGGISYQQAPGGFRPHGDWAQYIAGHHLLLSHSKAVEIFRTEFQSAQKGQIGIALGGHWCIPFSESQEDIDATRRELMFNTGWFAHPIFYKDGDYPIEMKERVWKRSKVEGRVKSRLPEFSKEEIEKLKGSADFVGVNYYMGKLVRDRKPDEYGANENTSVSELDAGVVTSSDPTWISIDPPHGWIYHNPHFLRGVLNFYRTEYNNPTILITEVGCMDTKGEGLNDRTRIKHMRDHLIEVAQAINDGCKIVGYTHWTLLDNFEWASGYSLRFGLYHVDFEDPARKRTPKASSEFYKKVIAERSVEDSNN</sequence>
<accession>A0A914CL82</accession>
<organism evidence="5 6">
    <name type="scientific">Acrobeloides nanus</name>
    <dbReference type="NCBI Taxonomy" id="290746"/>
    <lineage>
        <taxon>Eukaryota</taxon>
        <taxon>Metazoa</taxon>
        <taxon>Ecdysozoa</taxon>
        <taxon>Nematoda</taxon>
        <taxon>Chromadorea</taxon>
        <taxon>Rhabditida</taxon>
        <taxon>Tylenchina</taxon>
        <taxon>Cephalobomorpha</taxon>
        <taxon>Cephaloboidea</taxon>
        <taxon>Cephalobidae</taxon>
        <taxon>Acrobeloides</taxon>
    </lineage>
</organism>
<dbReference type="Proteomes" id="UP000887540">
    <property type="component" value="Unplaced"/>
</dbReference>
<dbReference type="PANTHER" id="PTHR10353">
    <property type="entry name" value="GLYCOSYL HYDROLASE"/>
    <property type="match status" value="1"/>
</dbReference>
<dbReference type="InterPro" id="IPR001360">
    <property type="entry name" value="Glyco_hydro_1"/>
</dbReference>
<keyword evidence="3" id="KW-0326">Glycosidase</keyword>
<dbReference type="GO" id="GO:0008422">
    <property type="term" value="F:beta-glucosidase activity"/>
    <property type="evidence" value="ECO:0007669"/>
    <property type="project" value="TreeGrafter"/>
</dbReference>
<evidence type="ECO:0000313" key="6">
    <source>
        <dbReference type="WBParaSite" id="ACRNAN_scaffold11544.g9960.t1"/>
    </source>
</evidence>
<evidence type="ECO:0000313" key="5">
    <source>
        <dbReference type="Proteomes" id="UP000887540"/>
    </source>
</evidence>
<dbReference type="InterPro" id="IPR017853">
    <property type="entry name" value="GH"/>
</dbReference>
<protein>
    <submittedName>
        <fullName evidence="6">Beta-glucosidase</fullName>
    </submittedName>
</protein>
<dbReference type="Gene3D" id="3.20.20.80">
    <property type="entry name" value="Glycosidases"/>
    <property type="match status" value="1"/>
</dbReference>
<name>A0A914CL82_9BILA</name>
<comment type="similarity">
    <text evidence="1 4">Belongs to the glycosyl hydrolase 1 family.</text>
</comment>
<keyword evidence="5" id="KW-1185">Reference proteome</keyword>
<keyword evidence="2" id="KW-0378">Hydrolase</keyword>
<evidence type="ECO:0000256" key="3">
    <source>
        <dbReference type="ARBA" id="ARBA00023295"/>
    </source>
</evidence>
<dbReference type="Pfam" id="PF00232">
    <property type="entry name" value="Glyco_hydro_1"/>
    <property type="match status" value="1"/>
</dbReference>
<dbReference type="AlphaFoldDB" id="A0A914CL82"/>
<dbReference type="GO" id="GO:0005975">
    <property type="term" value="P:carbohydrate metabolic process"/>
    <property type="evidence" value="ECO:0007669"/>
    <property type="project" value="InterPro"/>
</dbReference>